<protein>
    <submittedName>
        <fullName evidence="2">Uncharacterized protein</fullName>
    </submittedName>
</protein>
<evidence type="ECO:0000313" key="3">
    <source>
        <dbReference type="Proteomes" id="UP000800093"/>
    </source>
</evidence>
<organism evidence="2 3">
    <name type="scientific">Lojkania enalia</name>
    <dbReference type="NCBI Taxonomy" id="147567"/>
    <lineage>
        <taxon>Eukaryota</taxon>
        <taxon>Fungi</taxon>
        <taxon>Dikarya</taxon>
        <taxon>Ascomycota</taxon>
        <taxon>Pezizomycotina</taxon>
        <taxon>Dothideomycetes</taxon>
        <taxon>Pleosporomycetidae</taxon>
        <taxon>Pleosporales</taxon>
        <taxon>Pleosporales incertae sedis</taxon>
        <taxon>Lojkania</taxon>
    </lineage>
</organism>
<proteinExistence type="predicted"/>
<dbReference type="OrthoDB" id="3674086at2759"/>
<keyword evidence="3" id="KW-1185">Reference proteome</keyword>
<evidence type="ECO:0000256" key="1">
    <source>
        <dbReference type="SAM" id="MobiDB-lite"/>
    </source>
</evidence>
<accession>A0A9P4KAP5</accession>
<name>A0A9P4KAP5_9PLEO</name>
<feature type="region of interest" description="Disordered" evidence="1">
    <location>
        <begin position="550"/>
        <end position="588"/>
    </location>
</feature>
<feature type="compositionally biased region" description="Basic residues" evidence="1">
    <location>
        <begin position="577"/>
        <end position="588"/>
    </location>
</feature>
<dbReference type="AlphaFoldDB" id="A0A9P4KAP5"/>
<evidence type="ECO:0000313" key="2">
    <source>
        <dbReference type="EMBL" id="KAF2264980.1"/>
    </source>
</evidence>
<gene>
    <name evidence="2" type="ORF">CC78DRAFT_216465</name>
</gene>
<sequence length="588" mass="67505">MRQITVEDDEYSLLLAIKKYKHYFGVPALLDSRFDGSYIQFPDKENRQRKRLSLDGPQAIQRFCRVVAESEAAKDFGWESDDLAEPSHVEEADEILLEDLGVTRDARTISDQEIWTEVMDTLPKEVERVSFSVNVEMVSPERQKDLEDQFPGVAIVHTTSSSRDLSEYDPIEVGKPKGIKRAVLEFDDDGFSKDPALWEKLQKRFPWATLQRPLENLSSVDHTTRDPLITTSAEDKMSTNGFIPNVEKDVVGPNDGVPQLYAIPTDNTAIGPEYGLVAKHRAIGALMFQAQNLNTGADNNDPDNLTDIGSRTSATRTREVIEIARKLNLHLELPEFTQTMYDEWLQTGQIPYHRSRKMKVAAYYSALTDLCIIAQEKNDEALHYEIFLRFQRTNYEYVGRNTFPPTQIALKAFQYLHAGSPLRQWIRILFAFLWDTERNNRDDEEGWDTFEEFKASFDNPDYEALAKFLFDVAQTRCPWTKGHDIKVLGYWCKYHKHEMGGTVEKECIEERDTFSKMSLIRMIEEQDALELDQAKMLIRNNGGTVHFNVGKCDTDTPPNLKKRKETTTPTSETHTLKAAKKSSGRQFK</sequence>
<dbReference type="Proteomes" id="UP000800093">
    <property type="component" value="Unassembled WGS sequence"/>
</dbReference>
<comment type="caution">
    <text evidence="2">The sequence shown here is derived from an EMBL/GenBank/DDBJ whole genome shotgun (WGS) entry which is preliminary data.</text>
</comment>
<reference evidence="3" key="1">
    <citation type="journal article" date="2020" name="Stud. Mycol.">
        <title>101 Dothideomycetes genomes: A test case for predicting lifestyles and emergence of pathogens.</title>
        <authorList>
            <person name="Haridas S."/>
            <person name="Albert R."/>
            <person name="Binder M."/>
            <person name="Bloem J."/>
            <person name="LaButti K."/>
            <person name="Salamov A."/>
            <person name="Andreopoulos B."/>
            <person name="Baker S."/>
            <person name="Barry K."/>
            <person name="Bills G."/>
            <person name="Bluhm B."/>
            <person name="Cannon C."/>
            <person name="Castanera R."/>
            <person name="Culley D."/>
            <person name="Daum C."/>
            <person name="Ezra D."/>
            <person name="Gonzalez J."/>
            <person name="Henrissat B."/>
            <person name="Kuo A."/>
            <person name="Liang C."/>
            <person name="Lipzen A."/>
            <person name="Lutzoni F."/>
            <person name="Magnuson J."/>
            <person name="Mondo S."/>
            <person name="Nolan M."/>
            <person name="Ohm R."/>
            <person name="Pangilinan J."/>
            <person name="Park H.-J."/>
            <person name="Ramirez L."/>
            <person name="Alfaro M."/>
            <person name="Sun H."/>
            <person name="Tritt A."/>
            <person name="Yoshinaga Y."/>
            <person name="Zwiers L.-H."/>
            <person name="Turgeon B."/>
            <person name="Goodwin S."/>
            <person name="Spatafora J."/>
            <person name="Crous P."/>
            <person name="Grigoriev I."/>
        </authorList>
    </citation>
    <scope>NUCLEOTIDE SEQUENCE [LARGE SCALE GENOMIC DNA]</scope>
    <source>
        <strain evidence="3">CBS 304.66</strain>
    </source>
</reference>
<dbReference type="EMBL" id="ML986612">
    <property type="protein sequence ID" value="KAF2264980.1"/>
    <property type="molecule type" value="Genomic_DNA"/>
</dbReference>